<evidence type="ECO:0000313" key="1">
    <source>
        <dbReference type="EMBL" id="MCQ4924910.1"/>
    </source>
</evidence>
<organism evidence="1 2">
    <name type="scientific">Tissierella carlieri</name>
    <dbReference type="NCBI Taxonomy" id="689904"/>
    <lineage>
        <taxon>Bacteria</taxon>
        <taxon>Bacillati</taxon>
        <taxon>Bacillota</taxon>
        <taxon>Tissierellia</taxon>
        <taxon>Tissierellales</taxon>
        <taxon>Tissierellaceae</taxon>
        <taxon>Tissierella</taxon>
    </lineage>
</organism>
<dbReference type="Proteomes" id="UP001524478">
    <property type="component" value="Unassembled WGS sequence"/>
</dbReference>
<dbReference type="RefSeq" id="WP_256312501.1">
    <property type="nucleotide sequence ID" value="NZ_JANGAC010000016.1"/>
</dbReference>
<protein>
    <submittedName>
        <fullName evidence="1">Uncharacterized protein</fullName>
    </submittedName>
</protein>
<comment type="caution">
    <text evidence="1">The sequence shown here is derived from an EMBL/GenBank/DDBJ whole genome shotgun (WGS) entry which is preliminary data.</text>
</comment>
<reference evidence="1 2" key="1">
    <citation type="submission" date="2022-06" db="EMBL/GenBank/DDBJ databases">
        <title>Isolation of gut microbiota from human fecal samples.</title>
        <authorList>
            <person name="Pamer E.G."/>
            <person name="Barat B."/>
            <person name="Waligurski E."/>
            <person name="Medina S."/>
            <person name="Paddock L."/>
            <person name="Mostad J."/>
        </authorList>
    </citation>
    <scope>NUCLEOTIDE SEQUENCE [LARGE SCALE GENOMIC DNA]</scope>
    <source>
        <strain evidence="1 2">DFI.7.95</strain>
    </source>
</reference>
<accession>A0ABT1SEL6</accession>
<gene>
    <name evidence="1" type="ORF">NE686_17545</name>
</gene>
<sequence>MNFTLLTTPETVSRGRVVIVAAENNLIPYEVVWVTRKTLSLKRKRDKVRKTAYWSEKKGCYSVDNKYSVT</sequence>
<keyword evidence="2" id="KW-1185">Reference proteome</keyword>
<dbReference type="EMBL" id="JANGAC010000016">
    <property type="protein sequence ID" value="MCQ4924910.1"/>
    <property type="molecule type" value="Genomic_DNA"/>
</dbReference>
<name>A0ABT1SEL6_9FIRM</name>
<proteinExistence type="predicted"/>
<evidence type="ECO:0000313" key="2">
    <source>
        <dbReference type="Proteomes" id="UP001524478"/>
    </source>
</evidence>